<dbReference type="Gene3D" id="1.10.3720.10">
    <property type="entry name" value="MetI-like"/>
    <property type="match status" value="1"/>
</dbReference>
<protein>
    <submittedName>
        <fullName evidence="9">Sugar ABC transporter permease</fullName>
    </submittedName>
</protein>
<dbReference type="SUPFAM" id="SSF160964">
    <property type="entry name" value="MalF N-terminal region-like"/>
    <property type="match status" value="1"/>
</dbReference>
<dbReference type="PANTHER" id="PTHR30193:SF37">
    <property type="entry name" value="INNER MEMBRANE ABC TRANSPORTER PERMEASE PROTEIN YCJO"/>
    <property type="match status" value="1"/>
</dbReference>
<comment type="similarity">
    <text evidence="7">Belongs to the binding-protein-dependent transport system permease family.</text>
</comment>
<dbReference type="PANTHER" id="PTHR30193">
    <property type="entry name" value="ABC TRANSPORTER PERMEASE PROTEIN"/>
    <property type="match status" value="1"/>
</dbReference>
<dbReference type="Pfam" id="PF00528">
    <property type="entry name" value="BPD_transp_1"/>
    <property type="match status" value="1"/>
</dbReference>
<feature type="transmembrane region" description="Helical" evidence="7">
    <location>
        <begin position="69"/>
        <end position="95"/>
    </location>
</feature>
<keyword evidence="3" id="KW-1003">Cell membrane</keyword>
<evidence type="ECO:0000259" key="8">
    <source>
        <dbReference type="PROSITE" id="PS50928"/>
    </source>
</evidence>
<accession>A0A7S8IEH9</accession>
<evidence type="ECO:0000256" key="4">
    <source>
        <dbReference type="ARBA" id="ARBA00022692"/>
    </source>
</evidence>
<feature type="domain" description="ABC transmembrane type-1" evidence="8">
    <location>
        <begin position="70"/>
        <end position="284"/>
    </location>
</feature>
<dbReference type="PROSITE" id="PS50928">
    <property type="entry name" value="ABC_TM1"/>
    <property type="match status" value="1"/>
</dbReference>
<evidence type="ECO:0000256" key="2">
    <source>
        <dbReference type="ARBA" id="ARBA00022448"/>
    </source>
</evidence>
<gene>
    <name evidence="9" type="ORF">G4Y79_04695</name>
</gene>
<feature type="transmembrane region" description="Helical" evidence="7">
    <location>
        <begin position="12"/>
        <end position="40"/>
    </location>
</feature>
<dbReference type="GO" id="GO:0055085">
    <property type="term" value="P:transmembrane transport"/>
    <property type="evidence" value="ECO:0007669"/>
    <property type="project" value="InterPro"/>
</dbReference>
<evidence type="ECO:0000256" key="3">
    <source>
        <dbReference type="ARBA" id="ARBA00022475"/>
    </source>
</evidence>
<evidence type="ECO:0000256" key="1">
    <source>
        <dbReference type="ARBA" id="ARBA00004651"/>
    </source>
</evidence>
<feature type="transmembrane region" description="Helical" evidence="7">
    <location>
        <begin position="107"/>
        <end position="127"/>
    </location>
</feature>
<dbReference type="RefSeq" id="WP_195171749.1">
    <property type="nucleotide sequence ID" value="NZ_CP062983.1"/>
</dbReference>
<feature type="transmembrane region" description="Helical" evidence="7">
    <location>
        <begin position="209"/>
        <end position="228"/>
    </location>
</feature>
<evidence type="ECO:0000256" key="7">
    <source>
        <dbReference type="RuleBase" id="RU363032"/>
    </source>
</evidence>
<evidence type="ECO:0000313" key="10">
    <source>
        <dbReference type="Proteomes" id="UP000594468"/>
    </source>
</evidence>
<keyword evidence="2 7" id="KW-0813">Transport</keyword>
<keyword evidence="5 7" id="KW-1133">Transmembrane helix</keyword>
<dbReference type="InterPro" id="IPR035906">
    <property type="entry name" value="MetI-like_sf"/>
</dbReference>
<dbReference type="CDD" id="cd06261">
    <property type="entry name" value="TM_PBP2"/>
    <property type="match status" value="1"/>
</dbReference>
<comment type="subcellular location">
    <subcellularLocation>
        <location evidence="1 7">Cell membrane</location>
        <topology evidence="1 7">Multi-pass membrane protein</topology>
    </subcellularLocation>
</comment>
<organism evidence="9 10">
    <name type="scientific">Phototrophicus methaneseepsis</name>
    <dbReference type="NCBI Taxonomy" id="2710758"/>
    <lineage>
        <taxon>Bacteria</taxon>
        <taxon>Bacillati</taxon>
        <taxon>Chloroflexota</taxon>
        <taxon>Candidatus Thermofontia</taxon>
        <taxon>Phototrophicales</taxon>
        <taxon>Phototrophicaceae</taxon>
        <taxon>Phototrophicus</taxon>
    </lineage>
</organism>
<reference evidence="9 10" key="1">
    <citation type="submission" date="2020-02" db="EMBL/GenBank/DDBJ databases">
        <authorList>
            <person name="Zheng R.K."/>
            <person name="Sun C.M."/>
        </authorList>
    </citation>
    <scope>NUCLEOTIDE SEQUENCE [LARGE SCALE GENOMIC DNA]</scope>
    <source>
        <strain evidence="10">rifampicinis</strain>
    </source>
</reference>
<sequence>MPGLKGWQKWKWIIFFLAPSLIGLLVFIVYPIISSFWLAFQEWNLLTPPEFVGLANFQELLNDQDFWRALGYTLNFIVLYVPAVFILGLFLALFLNQKLRGMVAVRTATFLPVVASWVVVSLIWKWIFNPSYGLVNYGLEVIGIDGPAWLFEPQTAMIGMVITSIWKDVGYIALLYIGGLQSISETFYEAARIDGANRWRQLRHITLPLLTPTMFFVAITLLINYFQIFDQVWLMPMRDSAADRQLEVIVTEVVKNAFSYNRMGYASAMSWVLFVLIFIITFVQLRLQNRWVYYEVE</sequence>
<dbReference type="SUPFAM" id="SSF161098">
    <property type="entry name" value="MetI-like"/>
    <property type="match status" value="1"/>
</dbReference>
<keyword evidence="4 7" id="KW-0812">Transmembrane</keyword>
<feature type="transmembrane region" description="Helical" evidence="7">
    <location>
        <begin position="263"/>
        <end position="283"/>
    </location>
</feature>
<dbReference type="Proteomes" id="UP000594468">
    <property type="component" value="Chromosome"/>
</dbReference>
<dbReference type="GO" id="GO:0005886">
    <property type="term" value="C:plasma membrane"/>
    <property type="evidence" value="ECO:0007669"/>
    <property type="project" value="UniProtKB-SubCell"/>
</dbReference>
<dbReference type="InterPro" id="IPR051393">
    <property type="entry name" value="ABC_transporter_permease"/>
</dbReference>
<evidence type="ECO:0000256" key="6">
    <source>
        <dbReference type="ARBA" id="ARBA00023136"/>
    </source>
</evidence>
<dbReference type="EMBL" id="CP062983">
    <property type="protein sequence ID" value="QPC83685.1"/>
    <property type="molecule type" value="Genomic_DNA"/>
</dbReference>
<dbReference type="InterPro" id="IPR000515">
    <property type="entry name" value="MetI-like"/>
</dbReference>
<keyword evidence="6 7" id="KW-0472">Membrane</keyword>
<name>A0A7S8IEH9_9CHLR</name>
<evidence type="ECO:0000256" key="5">
    <source>
        <dbReference type="ARBA" id="ARBA00022989"/>
    </source>
</evidence>
<proteinExistence type="inferred from homology"/>
<keyword evidence="10" id="KW-1185">Reference proteome</keyword>
<dbReference type="KEGG" id="pmet:G4Y79_04695"/>
<evidence type="ECO:0000313" key="9">
    <source>
        <dbReference type="EMBL" id="QPC83685.1"/>
    </source>
</evidence>
<dbReference type="AlphaFoldDB" id="A0A7S8IEH9"/>